<gene>
    <name evidence="2" type="ORF">GU243_18445</name>
</gene>
<dbReference type="InterPro" id="IPR034660">
    <property type="entry name" value="DinB/YfiT-like"/>
</dbReference>
<name>A0A6P1NRG5_9MICC</name>
<dbReference type="Proteomes" id="UP000464186">
    <property type="component" value="Chromosome"/>
</dbReference>
<reference evidence="2 3" key="1">
    <citation type="submission" date="2020-01" db="EMBL/GenBank/DDBJ databases">
        <title>Pseudarthrobacter psychrotolerans sp. nov., isolated from antarctic soil.</title>
        <authorList>
            <person name="Shin Y."/>
            <person name="Park W."/>
        </authorList>
    </citation>
    <scope>NUCLEOTIDE SEQUENCE [LARGE SCALE GENOMIC DNA]</scope>
    <source>
        <strain evidence="2 3">YJ56</strain>
    </source>
</reference>
<keyword evidence="3" id="KW-1185">Reference proteome</keyword>
<evidence type="ECO:0000256" key="1">
    <source>
        <dbReference type="SAM" id="MobiDB-lite"/>
    </source>
</evidence>
<sequence length="191" mass="21336">MDEKETLHHYLRVRRDDLLGKLDGLSEYDARRPLTPTGTNLLGLVKHVSSVELDYFGEVFGRPSGRHLPWYDDDASPDADMWAAVGETRDDIVELHRFAAAHSDATIEALALDADGVVPWWPEERRHVTLHQILVHMLSERAHHLGHADILRELIDGTAGQRPGDPNLSPRSPEERAAHRASLEAAARAVS</sequence>
<dbReference type="Gene3D" id="1.20.120.450">
    <property type="entry name" value="dinb family like domain"/>
    <property type="match status" value="1"/>
</dbReference>
<evidence type="ECO:0000313" key="2">
    <source>
        <dbReference type="EMBL" id="QHK21357.1"/>
    </source>
</evidence>
<evidence type="ECO:0000313" key="3">
    <source>
        <dbReference type="Proteomes" id="UP000464186"/>
    </source>
</evidence>
<dbReference type="EMBL" id="CP047898">
    <property type="protein sequence ID" value="QHK21357.1"/>
    <property type="molecule type" value="Genomic_DNA"/>
</dbReference>
<protein>
    <submittedName>
        <fullName evidence="2">DUF664 domain-containing protein</fullName>
    </submittedName>
</protein>
<feature type="compositionally biased region" description="Basic and acidic residues" evidence="1">
    <location>
        <begin position="172"/>
        <end position="182"/>
    </location>
</feature>
<dbReference type="KEGG" id="psey:GU243_18445"/>
<dbReference type="Pfam" id="PF04978">
    <property type="entry name" value="MST"/>
    <property type="match status" value="1"/>
</dbReference>
<dbReference type="InterPro" id="IPR007061">
    <property type="entry name" value="MST-like"/>
</dbReference>
<accession>A0A6P1NRG5</accession>
<dbReference type="SUPFAM" id="SSF109854">
    <property type="entry name" value="DinB/YfiT-like putative metalloenzymes"/>
    <property type="match status" value="1"/>
</dbReference>
<proteinExistence type="predicted"/>
<dbReference type="AlphaFoldDB" id="A0A6P1NRG5"/>
<feature type="region of interest" description="Disordered" evidence="1">
    <location>
        <begin position="157"/>
        <end position="191"/>
    </location>
</feature>
<organism evidence="2 3">
    <name type="scientific">Pseudarthrobacter psychrotolerans</name>
    <dbReference type="NCBI Taxonomy" id="2697569"/>
    <lineage>
        <taxon>Bacteria</taxon>
        <taxon>Bacillati</taxon>
        <taxon>Actinomycetota</taxon>
        <taxon>Actinomycetes</taxon>
        <taxon>Micrococcales</taxon>
        <taxon>Micrococcaceae</taxon>
        <taxon>Pseudarthrobacter</taxon>
    </lineage>
</organism>